<name>A0A080N2L9_9BIFI</name>
<dbReference type="AlphaFoldDB" id="A0A080N2L9"/>
<keyword evidence="2" id="KW-1185">Reference proteome</keyword>
<accession>A0A080N2L9</accession>
<organism evidence="1 2">
    <name type="scientific">Bifidobacterium bombi DSM 19703</name>
    <dbReference type="NCBI Taxonomy" id="1341695"/>
    <lineage>
        <taxon>Bacteria</taxon>
        <taxon>Bacillati</taxon>
        <taxon>Actinomycetota</taxon>
        <taxon>Actinomycetes</taxon>
        <taxon>Bifidobacteriales</taxon>
        <taxon>Bifidobacteriaceae</taxon>
        <taxon>Bifidobacterium</taxon>
    </lineage>
</organism>
<gene>
    <name evidence="1" type="ORF">BBOMB_0587</name>
</gene>
<dbReference type="EMBL" id="ATLK01000001">
    <property type="protein sequence ID" value="KFF31248.1"/>
    <property type="molecule type" value="Genomic_DNA"/>
</dbReference>
<comment type="caution">
    <text evidence="1">The sequence shown here is derived from an EMBL/GenBank/DDBJ whole genome shotgun (WGS) entry which is preliminary data.</text>
</comment>
<sequence>MLARLSFRRATLNCVKSDDAVDFLLLSLRT</sequence>
<dbReference type="STRING" id="1341695.BBOMB_0587"/>
<evidence type="ECO:0000313" key="2">
    <source>
        <dbReference type="Proteomes" id="UP000028730"/>
    </source>
</evidence>
<dbReference type="Proteomes" id="UP000028730">
    <property type="component" value="Unassembled WGS sequence"/>
</dbReference>
<evidence type="ECO:0000313" key="1">
    <source>
        <dbReference type="EMBL" id="KFF31248.1"/>
    </source>
</evidence>
<proteinExistence type="predicted"/>
<reference evidence="1 2" key="1">
    <citation type="journal article" date="2014" name="Appl. Environ. Microbiol.">
        <title>Genomic encyclopedia of type strains of the genus Bifidobacterium.</title>
        <authorList>
            <person name="Milani C."/>
            <person name="Lugli G.A."/>
            <person name="Duranti S."/>
            <person name="Turroni F."/>
            <person name="Bottacini F."/>
            <person name="Mangifesta M."/>
            <person name="Sanchez B."/>
            <person name="Viappiani A."/>
            <person name="Mancabelli L."/>
            <person name="Taminiau B."/>
            <person name="Delcenserie V."/>
            <person name="Barrangou R."/>
            <person name="Margolles A."/>
            <person name="van Sinderen D."/>
            <person name="Ventura M."/>
        </authorList>
    </citation>
    <scope>NUCLEOTIDE SEQUENCE [LARGE SCALE GENOMIC DNA]</scope>
    <source>
        <strain evidence="1 2">DSM 19703</strain>
    </source>
</reference>
<protein>
    <submittedName>
        <fullName evidence="1">Uncharacterized protein</fullName>
    </submittedName>
</protein>